<evidence type="ECO:0000259" key="4">
    <source>
        <dbReference type="PROSITE" id="PS51513"/>
    </source>
</evidence>
<dbReference type="CDD" id="cd01736">
    <property type="entry name" value="LSm14_N"/>
    <property type="match status" value="1"/>
</dbReference>
<comment type="caution">
    <text evidence="6">The sequence shown here is derived from an EMBL/GenBank/DDBJ whole genome shotgun (WGS) entry which is preliminary data.</text>
</comment>
<dbReference type="Proteomes" id="UP001175271">
    <property type="component" value="Unassembled WGS sequence"/>
</dbReference>
<name>A0AA39HM48_9BILA</name>
<sequence>MEQPYIGSQISLISQLDIRYEGILYSVDTVGATITLAKVRSFGTEDRRSAKPIPARDELYEYIIFKAGDIKDLVVVEELSHGIMEDPAIIKASQDPLPPIQRAAVDAGIEYYNTRFDGMSSQTRTQPGDIKPIGDRRKKHVPTFSEIAKSGISDDSEIVQGHQARRHSYNDRQTYSGTDPVTSRHPGFEHRHAGRQKHFDSEFDFEKAENEFQNVIAGMTRSMGNMNLHRYGAKEDPKVADKVEIEECYNKAVSFFDEISCEARDKEEGKIARVPRNKERLVNQETFGVEAVSELSMSYRGARHYRGRLRGGYRHVYRRDGWRSFNNNFERQAL</sequence>
<evidence type="ECO:0000259" key="5">
    <source>
        <dbReference type="PROSITE" id="PS52002"/>
    </source>
</evidence>
<dbReference type="PROSITE" id="PS51513">
    <property type="entry name" value="FFD"/>
    <property type="match status" value="1"/>
</dbReference>
<dbReference type="SMART" id="SM01271">
    <property type="entry name" value="LSM14"/>
    <property type="match status" value="1"/>
</dbReference>
<comment type="similarity">
    <text evidence="1">Belongs to the LSM14 family.</text>
</comment>
<accession>A0AA39HM48</accession>
<dbReference type="AlphaFoldDB" id="A0AA39HM48"/>
<feature type="domain" description="Sm" evidence="5">
    <location>
        <begin position="1"/>
        <end position="79"/>
    </location>
</feature>
<dbReference type="InterPro" id="IPR010920">
    <property type="entry name" value="LSM_dom_sf"/>
</dbReference>
<evidence type="ECO:0000313" key="7">
    <source>
        <dbReference type="Proteomes" id="UP001175271"/>
    </source>
</evidence>
<proteinExistence type="inferred from homology"/>
<dbReference type="SMART" id="SM01199">
    <property type="entry name" value="FDF"/>
    <property type="match status" value="1"/>
</dbReference>
<feature type="short sequence motif" description="FFD box" evidence="2">
    <location>
        <begin position="247"/>
        <end position="263"/>
    </location>
</feature>
<dbReference type="Pfam" id="PF12701">
    <property type="entry name" value="LSM14"/>
    <property type="match status" value="1"/>
</dbReference>
<feature type="compositionally biased region" description="Polar residues" evidence="3">
    <location>
        <begin position="171"/>
        <end position="181"/>
    </location>
</feature>
<evidence type="ECO:0000256" key="2">
    <source>
        <dbReference type="PROSITE-ProRule" id="PRU00846"/>
    </source>
</evidence>
<protein>
    <recommendedName>
        <fullName evidence="8">Lsm14-like N-terminal domain-containing protein</fullName>
    </recommendedName>
</protein>
<dbReference type="InterPro" id="IPR047575">
    <property type="entry name" value="Sm"/>
</dbReference>
<evidence type="ECO:0000256" key="1">
    <source>
        <dbReference type="ARBA" id="ARBA00010415"/>
    </source>
</evidence>
<dbReference type="Gene3D" id="2.30.30.100">
    <property type="match status" value="1"/>
</dbReference>
<dbReference type="InterPro" id="IPR019050">
    <property type="entry name" value="FDF_dom"/>
</dbReference>
<organism evidence="6 7">
    <name type="scientific">Steinernema hermaphroditum</name>
    <dbReference type="NCBI Taxonomy" id="289476"/>
    <lineage>
        <taxon>Eukaryota</taxon>
        <taxon>Metazoa</taxon>
        <taxon>Ecdysozoa</taxon>
        <taxon>Nematoda</taxon>
        <taxon>Chromadorea</taxon>
        <taxon>Rhabditida</taxon>
        <taxon>Tylenchina</taxon>
        <taxon>Panagrolaimomorpha</taxon>
        <taxon>Strongyloidoidea</taxon>
        <taxon>Steinernematidae</taxon>
        <taxon>Steinernema</taxon>
    </lineage>
</organism>
<dbReference type="InterPro" id="IPR025761">
    <property type="entry name" value="FFD_box"/>
</dbReference>
<gene>
    <name evidence="6" type="ORF">QR680_003545</name>
</gene>
<evidence type="ECO:0000256" key="3">
    <source>
        <dbReference type="SAM" id="MobiDB-lite"/>
    </source>
</evidence>
<dbReference type="PANTHER" id="PTHR13586:SF0">
    <property type="entry name" value="TRAILER HITCH, ISOFORM H"/>
    <property type="match status" value="1"/>
</dbReference>
<reference evidence="6" key="1">
    <citation type="submission" date="2023-06" db="EMBL/GenBank/DDBJ databases">
        <title>Genomic analysis of the entomopathogenic nematode Steinernema hermaphroditum.</title>
        <authorList>
            <person name="Schwarz E.M."/>
            <person name="Heppert J.K."/>
            <person name="Baniya A."/>
            <person name="Schwartz H.T."/>
            <person name="Tan C.-H."/>
            <person name="Antoshechkin I."/>
            <person name="Sternberg P.W."/>
            <person name="Goodrich-Blair H."/>
            <person name="Dillman A.R."/>
        </authorList>
    </citation>
    <scope>NUCLEOTIDE SEQUENCE</scope>
    <source>
        <strain evidence="6">PS9179</strain>
        <tissue evidence="6">Whole animal</tissue>
    </source>
</reference>
<dbReference type="GO" id="GO:0005737">
    <property type="term" value="C:cytoplasm"/>
    <property type="evidence" value="ECO:0007669"/>
    <property type="project" value="UniProtKB-ARBA"/>
</dbReference>
<dbReference type="SUPFAM" id="SSF50182">
    <property type="entry name" value="Sm-like ribonucleoproteins"/>
    <property type="match status" value="1"/>
</dbReference>
<dbReference type="EMBL" id="JAUCMV010000003">
    <property type="protein sequence ID" value="KAK0407711.1"/>
    <property type="molecule type" value="Genomic_DNA"/>
</dbReference>
<dbReference type="InterPro" id="IPR025609">
    <property type="entry name" value="Lsm14-like_N"/>
</dbReference>
<evidence type="ECO:0000313" key="6">
    <source>
        <dbReference type="EMBL" id="KAK0407711.1"/>
    </source>
</evidence>
<dbReference type="PANTHER" id="PTHR13586">
    <property type="entry name" value="SCD6 PROTEIN-RELATED"/>
    <property type="match status" value="1"/>
</dbReference>
<feature type="domain" description="FFD box profile" evidence="4">
    <location>
        <begin position="247"/>
        <end position="263"/>
    </location>
</feature>
<dbReference type="GO" id="GO:0003723">
    <property type="term" value="F:RNA binding"/>
    <property type="evidence" value="ECO:0007669"/>
    <property type="project" value="InterPro"/>
</dbReference>
<dbReference type="PROSITE" id="PS52002">
    <property type="entry name" value="SM"/>
    <property type="match status" value="1"/>
</dbReference>
<feature type="region of interest" description="Disordered" evidence="3">
    <location>
        <begin position="165"/>
        <end position="189"/>
    </location>
</feature>
<evidence type="ECO:0008006" key="8">
    <source>
        <dbReference type="Google" id="ProtNLM"/>
    </source>
</evidence>
<keyword evidence="7" id="KW-1185">Reference proteome</keyword>